<name>A0A0F9LA04_9ZZZZ</name>
<dbReference type="InterPro" id="IPR003586">
    <property type="entry name" value="Hint_dom_C"/>
</dbReference>
<sequence>MINVKFPPFHKLVNQRFTELFENKDRYLFLWGGRNSGKSLSASRKLIYRCLNEKYFRFILIKKTFESIKDSQWQTLKDDVDQLGLNELFMFRKSPLEIECVNGNGFIARGLDKVEKLKSIKDPTGAWYEEGNQITLEDFITVTTSIRSIRADYIQEIFSFNPETEIDYEDFWLWQMFFKGHTEKNFKDTVKIELPNGKIIENSYTSHHTTYNDNRYLTEIQKADLEQWKEINPYYYTIYALGEWGNKVVKDKFWKSFDRVKHVKPVKLDLDLPLHISFDENVNPYPALSIWQIDDKKVKQVHEICLRNPNNKVRSVGKEFVSWAKRNDWLNKVYIYGDATSAKEDTKMEAGVNYFTMLRDIIEQDFPTQIRKPSKNPPVALSAEFVNAIYEMNYQGIEITIGDNCKESINDYSLVQEKTDGTMKKPKDKNGIEVLGHCFIGDTFIETNKGKIKIKDVKNGNYIYTRNGYKKVIASGLTRKNVLVKTYNICGNKITCTPDHPIFTLNKGFIFADNLLQSDIFCILRAKKSWKLKRLFLMVLNLPVFYRVRKATRCIIQDVLMATGKKFIYIDIFGKSSMIKYLKDLKCIIKTKIHLITQLKIWNVLPLKNIGQSTKKIAGIIHRKGKGILSKFRNLQRYGIVHQKVKNGTENMERKLWQTEQDKNIFAIFVIKDTGYLKRKVINFAQIIAKVLTGDRWDMIMRKGIANIVIKNLQQINIQKSNIVQKVVVKNTDQYKDVYNLMIEDCPEYFANNILVHNCSDTKRYLLVEAFNNEFRQYQRRLGGKLDYTLAPVKQRAY</sequence>
<dbReference type="CDD" id="cd00081">
    <property type="entry name" value="Hint"/>
    <property type="match status" value="1"/>
</dbReference>
<dbReference type="GO" id="GO:0016539">
    <property type="term" value="P:intein-mediated protein splicing"/>
    <property type="evidence" value="ECO:0007669"/>
    <property type="project" value="InterPro"/>
</dbReference>
<comment type="caution">
    <text evidence="3">The sequence shown here is derived from an EMBL/GenBank/DDBJ whole genome shotgun (WGS) entry which is preliminary data.</text>
</comment>
<dbReference type="Pfam" id="PF14890">
    <property type="entry name" value="Intein_splicing"/>
    <property type="match status" value="1"/>
</dbReference>
<dbReference type="InterPro" id="IPR003587">
    <property type="entry name" value="Hint_dom_N"/>
</dbReference>
<evidence type="ECO:0000259" key="2">
    <source>
        <dbReference type="SMART" id="SM00306"/>
    </source>
</evidence>
<dbReference type="SMART" id="SM00305">
    <property type="entry name" value="HintC"/>
    <property type="match status" value="1"/>
</dbReference>
<dbReference type="InterPro" id="IPR035412">
    <property type="entry name" value="Terminase_L_N"/>
</dbReference>
<accession>A0A0F9LA04</accession>
<dbReference type="InterPro" id="IPR027417">
    <property type="entry name" value="P-loop_NTPase"/>
</dbReference>
<evidence type="ECO:0000313" key="3">
    <source>
        <dbReference type="EMBL" id="KKM24450.1"/>
    </source>
</evidence>
<dbReference type="InterPro" id="IPR030934">
    <property type="entry name" value="Intein_C"/>
</dbReference>
<feature type="domain" description="Hint" evidence="1">
    <location>
        <begin position="720"/>
        <end position="764"/>
    </location>
</feature>
<dbReference type="Pfam" id="PF04466">
    <property type="entry name" value="Terminase_3"/>
    <property type="match status" value="1"/>
</dbReference>
<dbReference type="EMBL" id="LAZR01012922">
    <property type="protein sequence ID" value="KKM24450.1"/>
    <property type="molecule type" value="Genomic_DNA"/>
</dbReference>
<dbReference type="PROSITE" id="PS50817">
    <property type="entry name" value="INTEIN_N_TER"/>
    <property type="match status" value="1"/>
</dbReference>
<dbReference type="PANTHER" id="PTHR39184">
    <property type="match status" value="1"/>
</dbReference>
<evidence type="ECO:0000259" key="1">
    <source>
        <dbReference type="SMART" id="SM00305"/>
    </source>
</evidence>
<dbReference type="SUPFAM" id="SSF51294">
    <property type="entry name" value="Hedgehog/intein (Hint) domain"/>
    <property type="match status" value="1"/>
</dbReference>
<organism evidence="3">
    <name type="scientific">marine sediment metagenome</name>
    <dbReference type="NCBI Taxonomy" id="412755"/>
    <lineage>
        <taxon>unclassified sequences</taxon>
        <taxon>metagenomes</taxon>
        <taxon>ecological metagenomes</taxon>
    </lineage>
</organism>
<dbReference type="InterPro" id="IPR006141">
    <property type="entry name" value="Intein_N"/>
</dbReference>
<dbReference type="InterPro" id="IPR052380">
    <property type="entry name" value="Viral_DNA_packaging_terminase"/>
</dbReference>
<dbReference type="NCBIfam" id="TIGR01547">
    <property type="entry name" value="phage_term_2"/>
    <property type="match status" value="1"/>
</dbReference>
<proteinExistence type="predicted"/>
<dbReference type="PANTHER" id="PTHR39184:SF1">
    <property type="entry name" value="PBSX PHAGE TERMINASE LARGE SUBUNIT"/>
    <property type="match status" value="1"/>
</dbReference>
<dbReference type="Gene3D" id="3.40.50.300">
    <property type="entry name" value="P-loop containing nucleotide triphosphate hydrolases"/>
    <property type="match status" value="1"/>
</dbReference>
<dbReference type="SMART" id="SM00306">
    <property type="entry name" value="HintN"/>
    <property type="match status" value="1"/>
</dbReference>
<reference evidence="3" key="1">
    <citation type="journal article" date="2015" name="Nature">
        <title>Complex archaea that bridge the gap between prokaryotes and eukaryotes.</title>
        <authorList>
            <person name="Spang A."/>
            <person name="Saw J.H."/>
            <person name="Jorgensen S.L."/>
            <person name="Zaremba-Niedzwiedzka K."/>
            <person name="Martijn J."/>
            <person name="Lind A.E."/>
            <person name="van Eijk R."/>
            <person name="Schleper C."/>
            <person name="Guy L."/>
            <person name="Ettema T.J."/>
        </authorList>
    </citation>
    <scope>NUCLEOTIDE SEQUENCE</scope>
</reference>
<dbReference type="InterPro" id="IPR006437">
    <property type="entry name" value="Phage_terminase_lsu"/>
</dbReference>
<gene>
    <name evidence="3" type="ORF">LCGC14_1604970</name>
</gene>
<protein>
    <submittedName>
        <fullName evidence="3">Uncharacterized protein</fullName>
    </submittedName>
</protein>
<dbReference type="InterPro" id="IPR036844">
    <property type="entry name" value="Hint_dom_sf"/>
</dbReference>
<dbReference type="AlphaFoldDB" id="A0A0F9LA04"/>
<dbReference type="Gene3D" id="2.170.16.10">
    <property type="entry name" value="Hedgehog/Intein (Hint) domain"/>
    <property type="match status" value="2"/>
</dbReference>
<feature type="domain" description="Hint" evidence="2">
    <location>
        <begin position="436"/>
        <end position="525"/>
    </location>
</feature>
<dbReference type="PROSITE" id="PS50818">
    <property type="entry name" value="INTEIN_C_TER"/>
    <property type="match status" value="1"/>
</dbReference>